<keyword evidence="3" id="KW-1185">Reference proteome</keyword>
<evidence type="ECO:0000256" key="1">
    <source>
        <dbReference type="SAM" id="Phobius"/>
    </source>
</evidence>
<evidence type="ECO:0008006" key="4">
    <source>
        <dbReference type="Google" id="ProtNLM"/>
    </source>
</evidence>
<dbReference type="Proteomes" id="UP000828251">
    <property type="component" value="Unassembled WGS sequence"/>
</dbReference>
<proteinExistence type="predicted"/>
<keyword evidence="1" id="KW-0812">Transmembrane</keyword>
<evidence type="ECO:0000313" key="3">
    <source>
        <dbReference type="Proteomes" id="UP000828251"/>
    </source>
</evidence>
<dbReference type="EMBL" id="JAIQCV010000010">
    <property type="protein sequence ID" value="KAH1057933.1"/>
    <property type="molecule type" value="Genomic_DNA"/>
</dbReference>
<evidence type="ECO:0000313" key="2">
    <source>
        <dbReference type="EMBL" id="KAH1057933.1"/>
    </source>
</evidence>
<accession>A0A9D3UV61</accession>
<feature type="transmembrane region" description="Helical" evidence="1">
    <location>
        <begin position="35"/>
        <end position="54"/>
    </location>
</feature>
<gene>
    <name evidence="2" type="ORF">J1N35_035998</name>
</gene>
<dbReference type="AlphaFoldDB" id="A0A9D3UV61"/>
<feature type="transmembrane region" description="Helical" evidence="1">
    <location>
        <begin position="12"/>
        <end position="29"/>
    </location>
</feature>
<dbReference type="OrthoDB" id="1011656at2759"/>
<keyword evidence="1" id="KW-0472">Membrane</keyword>
<comment type="caution">
    <text evidence="2">The sequence shown here is derived from an EMBL/GenBank/DDBJ whole genome shotgun (WGS) entry which is preliminary data.</text>
</comment>
<name>A0A9D3UV61_9ROSI</name>
<reference evidence="2 3" key="1">
    <citation type="journal article" date="2021" name="Plant Biotechnol. J.">
        <title>Multi-omics assisted identification of the key and species-specific regulatory components of drought-tolerant mechanisms in Gossypium stocksii.</title>
        <authorList>
            <person name="Yu D."/>
            <person name="Ke L."/>
            <person name="Zhang D."/>
            <person name="Wu Y."/>
            <person name="Sun Y."/>
            <person name="Mei J."/>
            <person name="Sun J."/>
            <person name="Sun Y."/>
        </authorList>
    </citation>
    <scope>NUCLEOTIDE SEQUENCE [LARGE SCALE GENOMIC DNA]</scope>
    <source>
        <strain evidence="3">cv. E1</strain>
        <tissue evidence="2">Leaf</tissue>
    </source>
</reference>
<organism evidence="2 3">
    <name type="scientific">Gossypium stocksii</name>
    <dbReference type="NCBI Taxonomy" id="47602"/>
    <lineage>
        <taxon>Eukaryota</taxon>
        <taxon>Viridiplantae</taxon>
        <taxon>Streptophyta</taxon>
        <taxon>Embryophyta</taxon>
        <taxon>Tracheophyta</taxon>
        <taxon>Spermatophyta</taxon>
        <taxon>Magnoliopsida</taxon>
        <taxon>eudicotyledons</taxon>
        <taxon>Gunneridae</taxon>
        <taxon>Pentapetalae</taxon>
        <taxon>rosids</taxon>
        <taxon>malvids</taxon>
        <taxon>Malvales</taxon>
        <taxon>Malvaceae</taxon>
        <taxon>Malvoideae</taxon>
        <taxon>Gossypium</taxon>
    </lineage>
</organism>
<protein>
    <recommendedName>
        <fullName evidence="4">Transmembrane protein</fullName>
    </recommendedName>
</protein>
<sequence length="202" mass="23189">MEARSYNAPPHGIMLALSFLFWLFIQVDIAKALSIKLLPILFFIIFIIFALCFLSSHKPLRSPYVVRDDNVRSYRGDFPVNDVESYLSDFSVDDDDIESYLSDFPVDVDDVESYPSDFSVDDDDVESYLSNFPVDVDDVESVPSLSAEEMESCNSEIIEDKHIILVEDDIGDMDAFSLNNSDDDWEQIYPSNIDPNYNWQFL</sequence>
<keyword evidence="1" id="KW-1133">Transmembrane helix</keyword>